<protein>
    <recommendedName>
        <fullName evidence="3">PhzF family phenazine biosynthesis protein</fullName>
    </recommendedName>
</protein>
<dbReference type="Proteomes" id="UP001500305">
    <property type="component" value="Unassembled WGS sequence"/>
</dbReference>
<reference evidence="1 2" key="1">
    <citation type="journal article" date="2019" name="Int. J. Syst. Evol. Microbiol.">
        <title>The Global Catalogue of Microorganisms (GCM) 10K type strain sequencing project: providing services to taxonomists for standard genome sequencing and annotation.</title>
        <authorList>
            <consortium name="The Broad Institute Genomics Platform"/>
            <consortium name="The Broad Institute Genome Sequencing Center for Infectious Disease"/>
            <person name="Wu L."/>
            <person name="Ma J."/>
        </authorList>
    </citation>
    <scope>NUCLEOTIDE SEQUENCE [LARGE SCALE GENOMIC DNA]</scope>
    <source>
        <strain evidence="1 2">JCM 7356</strain>
    </source>
</reference>
<dbReference type="EMBL" id="BAAATR010000002">
    <property type="protein sequence ID" value="GAA2229368.1"/>
    <property type="molecule type" value="Genomic_DNA"/>
</dbReference>
<dbReference type="SUPFAM" id="SSF54506">
    <property type="entry name" value="Diaminopimelate epimerase-like"/>
    <property type="match status" value="1"/>
</dbReference>
<name>A0ABN3DEY0_9ACTN</name>
<evidence type="ECO:0008006" key="3">
    <source>
        <dbReference type="Google" id="ProtNLM"/>
    </source>
</evidence>
<keyword evidence="2" id="KW-1185">Reference proteome</keyword>
<accession>A0ABN3DEY0</accession>
<organism evidence="1 2">
    <name type="scientific">Kitasatospora cystarginea</name>
    <dbReference type="NCBI Taxonomy" id="58350"/>
    <lineage>
        <taxon>Bacteria</taxon>
        <taxon>Bacillati</taxon>
        <taxon>Actinomycetota</taxon>
        <taxon>Actinomycetes</taxon>
        <taxon>Kitasatosporales</taxon>
        <taxon>Streptomycetaceae</taxon>
        <taxon>Kitasatospora</taxon>
    </lineage>
</organism>
<evidence type="ECO:0000313" key="2">
    <source>
        <dbReference type="Proteomes" id="UP001500305"/>
    </source>
</evidence>
<proteinExistence type="predicted"/>
<comment type="caution">
    <text evidence="1">The sequence shown here is derived from an EMBL/GenBank/DDBJ whole genome shotgun (WGS) entry which is preliminary data.</text>
</comment>
<sequence>MTEVHAWWGRVFAQGSPGGNHTVIVLPGVQVVDRAAVAARFAVPDTGFVTGVHGNEITLRTFSPVEELAQCLQTSLAALTALGVPEGERRLVRHERGEQLELYREGAVTWARETAPGSLALEHTDWPNFVMAEPAPGSGPVILRQARSRVHLRCADAKQLDGLDIRAADVLELCARTGTNGLVLSAPADDGLRVRVFTTSLSGREDSATGGAVLGVGRLTALDGVRGDLAVVQGPAREEQQGRLHLRLTGRGEVLLGGTVESLMTGRTAFA</sequence>
<evidence type="ECO:0000313" key="1">
    <source>
        <dbReference type="EMBL" id="GAA2229368.1"/>
    </source>
</evidence>
<gene>
    <name evidence="1" type="ORF">GCM10010430_06610</name>
</gene>
<dbReference type="Gene3D" id="3.10.310.10">
    <property type="entry name" value="Diaminopimelate Epimerase, Chain A, domain 1"/>
    <property type="match status" value="2"/>
</dbReference>
<dbReference type="RefSeq" id="WP_344634648.1">
    <property type="nucleotide sequence ID" value="NZ_BAAATR010000002.1"/>
</dbReference>